<protein>
    <submittedName>
        <fullName evidence="3">Uncharacterized protein LOC109505292</fullName>
    </submittedName>
</protein>
<evidence type="ECO:0000313" key="2">
    <source>
        <dbReference type="Proteomes" id="UP000504607"/>
    </source>
</evidence>
<dbReference type="AlphaFoldDB" id="A0A6J0PE03"/>
<keyword evidence="2" id="KW-1185">Reference proteome</keyword>
<dbReference type="SUPFAM" id="SSF56672">
    <property type="entry name" value="DNA/RNA polymerases"/>
    <property type="match status" value="1"/>
</dbReference>
<dbReference type="Pfam" id="PF07727">
    <property type="entry name" value="RVT_2"/>
    <property type="match status" value="1"/>
</dbReference>
<proteinExistence type="predicted"/>
<dbReference type="Proteomes" id="UP000504607">
    <property type="component" value="Unplaced"/>
</dbReference>
<accession>A0A6J0PE03</accession>
<name>A0A6J0PE03_ELAGV</name>
<sequence length="145" mass="16687">MGYKQSNADHTLFFRHNNKDKIAILIVYVDDIVVTGDDFEEIAHLKAQLAQAFEVKDLGYLRYFLGIEVARSSKEIFLSQRKYIPNILTEIDMLGCRPIATPIEQNHRLVADIGVPIDRERYQRLVGRLIYLSHIRPDIAFAVSV</sequence>
<feature type="domain" description="Reverse transcriptase Ty1/copia-type" evidence="1">
    <location>
        <begin position="2"/>
        <end position="104"/>
    </location>
</feature>
<evidence type="ECO:0000313" key="3">
    <source>
        <dbReference type="RefSeq" id="XP_019703308.1"/>
    </source>
</evidence>
<dbReference type="OrthoDB" id="1919845at2759"/>
<reference evidence="3" key="1">
    <citation type="submission" date="2025-08" db="UniProtKB">
        <authorList>
            <consortium name="RefSeq"/>
        </authorList>
    </citation>
    <scope>IDENTIFICATION</scope>
</reference>
<dbReference type="RefSeq" id="XP_019703308.1">
    <property type="nucleotide sequence ID" value="XM_019847749.1"/>
</dbReference>
<feature type="non-terminal residue" evidence="3">
    <location>
        <position position="145"/>
    </location>
</feature>
<dbReference type="InterPro" id="IPR013103">
    <property type="entry name" value="RVT_2"/>
</dbReference>
<dbReference type="InParanoid" id="A0A6J0PE03"/>
<gene>
    <name evidence="3" type="primary">LOC109505292</name>
</gene>
<dbReference type="InterPro" id="IPR043502">
    <property type="entry name" value="DNA/RNA_pol_sf"/>
</dbReference>
<organism evidence="2 3">
    <name type="scientific">Elaeis guineensis var. tenera</name>
    <name type="common">Oil palm</name>
    <dbReference type="NCBI Taxonomy" id="51953"/>
    <lineage>
        <taxon>Eukaryota</taxon>
        <taxon>Viridiplantae</taxon>
        <taxon>Streptophyta</taxon>
        <taxon>Embryophyta</taxon>
        <taxon>Tracheophyta</taxon>
        <taxon>Spermatophyta</taxon>
        <taxon>Magnoliopsida</taxon>
        <taxon>Liliopsida</taxon>
        <taxon>Arecaceae</taxon>
        <taxon>Arecoideae</taxon>
        <taxon>Cocoseae</taxon>
        <taxon>Elaeidinae</taxon>
        <taxon>Elaeis</taxon>
    </lineage>
</organism>
<evidence type="ECO:0000259" key="1">
    <source>
        <dbReference type="Pfam" id="PF07727"/>
    </source>
</evidence>